<name>A0A1F6G2C8_9BACT</name>
<feature type="transmembrane region" description="Helical" evidence="1">
    <location>
        <begin position="133"/>
        <end position="154"/>
    </location>
</feature>
<dbReference type="Pfam" id="PF00892">
    <property type="entry name" value="EamA"/>
    <property type="match status" value="2"/>
</dbReference>
<feature type="transmembrane region" description="Helical" evidence="1">
    <location>
        <begin position="285"/>
        <end position="302"/>
    </location>
</feature>
<dbReference type="InterPro" id="IPR037185">
    <property type="entry name" value="EmrE-like"/>
</dbReference>
<feature type="transmembrane region" description="Helical" evidence="1">
    <location>
        <begin position="74"/>
        <end position="95"/>
    </location>
</feature>
<feature type="domain" description="EamA" evidence="2">
    <location>
        <begin position="3"/>
        <end position="150"/>
    </location>
</feature>
<keyword evidence="1" id="KW-0812">Transmembrane</keyword>
<dbReference type="AlphaFoldDB" id="A0A1F6G2C8"/>
<feature type="transmembrane region" description="Helical" evidence="1">
    <location>
        <begin position="49"/>
        <end position="68"/>
    </location>
</feature>
<dbReference type="PANTHER" id="PTHR22911">
    <property type="entry name" value="ACYL-MALONYL CONDENSING ENZYME-RELATED"/>
    <property type="match status" value="1"/>
</dbReference>
<keyword evidence="1" id="KW-0472">Membrane</keyword>
<dbReference type="InterPro" id="IPR000620">
    <property type="entry name" value="EamA_dom"/>
</dbReference>
<dbReference type="Proteomes" id="UP000177320">
    <property type="component" value="Unassembled WGS sequence"/>
</dbReference>
<organism evidence="3 4">
    <name type="scientific">Candidatus Kuenenbacteria bacterium RIFCSPLOWO2_12_FULL_42_13</name>
    <dbReference type="NCBI Taxonomy" id="1798565"/>
    <lineage>
        <taxon>Bacteria</taxon>
        <taxon>Candidatus Kueneniibacteriota</taxon>
    </lineage>
</organism>
<evidence type="ECO:0000259" key="2">
    <source>
        <dbReference type="Pfam" id="PF00892"/>
    </source>
</evidence>
<dbReference type="EMBL" id="MFNA01000016">
    <property type="protein sequence ID" value="OGG92268.1"/>
    <property type="molecule type" value="Genomic_DNA"/>
</dbReference>
<comment type="caution">
    <text evidence="3">The sequence shown here is derived from an EMBL/GenBank/DDBJ whole genome shotgun (WGS) entry which is preliminary data.</text>
</comment>
<dbReference type="GO" id="GO:0016020">
    <property type="term" value="C:membrane"/>
    <property type="evidence" value="ECO:0007669"/>
    <property type="project" value="InterPro"/>
</dbReference>
<protein>
    <recommendedName>
        <fullName evidence="2">EamA domain-containing protein</fullName>
    </recommendedName>
</protein>
<feature type="transmembrane region" description="Helical" evidence="1">
    <location>
        <begin position="166"/>
        <end position="185"/>
    </location>
</feature>
<accession>A0A1F6G2C8</accession>
<feature type="transmembrane region" description="Helical" evidence="1">
    <location>
        <begin position="197"/>
        <end position="218"/>
    </location>
</feature>
<feature type="domain" description="EamA" evidence="2">
    <location>
        <begin position="164"/>
        <end position="299"/>
    </location>
</feature>
<evidence type="ECO:0000313" key="4">
    <source>
        <dbReference type="Proteomes" id="UP000177320"/>
    </source>
</evidence>
<reference evidence="3 4" key="1">
    <citation type="journal article" date="2016" name="Nat. Commun.">
        <title>Thousands of microbial genomes shed light on interconnected biogeochemical processes in an aquifer system.</title>
        <authorList>
            <person name="Anantharaman K."/>
            <person name="Brown C.T."/>
            <person name="Hug L.A."/>
            <person name="Sharon I."/>
            <person name="Castelle C.J."/>
            <person name="Probst A.J."/>
            <person name="Thomas B.C."/>
            <person name="Singh A."/>
            <person name="Wilkins M.J."/>
            <person name="Karaoz U."/>
            <person name="Brodie E.L."/>
            <person name="Williams K.H."/>
            <person name="Hubbard S.S."/>
            <person name="Banfield J.F."/>
        </authorList>
    </citation>
    <scope>NUCLEOTIDE SEQUENCE [LARGE SCALE GENOMIC DNA]</scope>
</reference>
<feature type="transmembrane region" description="Helical" evidence="1">
    <location>
        <begin position="107"/>
        <end position="127"/>
    </location>
</feature>
<sequence>MGIFLAIIALVAWGLGDFLIQKSTRRTKRWPIGLLNIVLNRSGEKFSKWIVLFYITCAGAIVLTPFIFAKIQLLSWLDVGLLTLVSVVILIAALLEFQALKIGKLSVVEPAFALEIPVTALLAGFLLQEKLNSNQIFLIAVLIIGIFLVSVKDLTNLKKVIWEKGAGLAAVATLTMGAVNFLVGFSSRQTDPLMTNWFLNVFVAVVSFIYLIKHGQAANTFSYLKENTKLILNTCLFDNLAWIAFAFSMTQIPIAIATGISESYIILAVGLGFVFNKEKLRKHQITGLVVAVIAAVILAMMVEK</sequence>
<keyword evidence="1" id="KW-1133">Transmembrane helix</keyword>
<evidence type="ECO:0000313" key="3">
    <source>
        <dbReference type="EMBL" id="OGG92268.1"/>
    </source>
</evidence>
<proteinExistence type="predicted"/>
<evidence type="ECO:0000256" key="1">
    <source>
        <dbReference type="SAM" id="Phobius"/>
    </source>
</evidence>
<gene>
    <name evidence="3" type="ORF">A3H03_02700</name>
</gene>
<dbReference type="PANTHER" id="PTHR22911:SF137">
    <property type="entry name" value="SOLUTE CARRIER FAMILY 35 MEMBER G2-RELATED"/>
    <property type="match status" value="1"/>
</dbReference>
<dbReference type="Gene3D" id="1.10.3730.20">
    <property type="match status" value="1"/>
</dbReference>
<feature type="transmembrane region" description="Helical" evidence="1">
    <location>
        <begin position="6"/>
        <end position="21"/>
    </location>
</feature>
<feature type="transmembrane region" description="Helical" evidence="1">
    <location>
        <begin position="254"/>
        <end position="273"/>
    </location>
</feature>
<dbReference type="SUPFAM" id="SSF103481">
    <property type="entry name" value="Multidrug resistance efflux transporter EmrE"/>
    <property type="match status" value="2"/>
</dbReference>